<proteinExistence type="predicted"/>
<dbReference type="PANTHER" id="PTHR38034">
    <property type="entry name" value="INNER MEMBRANE PROTEIN YPJD"/>
    <property type="match status" value="1"/>
</dbReference>
<dbReference type="GO" id="GO:0020037">
    <property type="term" value="F:heme binding"/>
    <property type="evidence" value="ECO:0007669"/>
    <property type="project" value="InterPro"/>
</dbReference>
<dbReference type="EMBL" id="CP073100">
    <property type="protein sequence ID" value="QUE51879.1"/>
    <property type="molecule type" value="Genomic_DNA"/>
</dbReference>
<sequence>MDRYLLIVSTLLAAVGAVFGMMSVHHGIRSRWTVLWMLASFGCQLGFLAIRGEARGACPLRDLGEILAFLAWSLTLFYFVVGPPYRLSLLGVFTAPVVVVFQSVALWPGILTELALVKRLPGNAWGETHAATSVLSYGALALAGVAGVMFLVLDRQLKEHHLKSGLFRNLPPVRELLDCMVRLLWLGTALLTVGIIAGFIMPHSGGYGHFVAAVVTWIGYILLLGIKMVRGMTGRRFSLSAVGMFLVSLTVFAFV</sequence>
<dbReference type="GO" id="GO:0017004">
    <property type="term" value="P:cytochrome complex assembly"/>
    <property type="evidence" value="ECO:0007669"/>
    <property type="project" value="InterPro"/>
</dbReference>
<dbReference type="InterPro" id="IPR002541">
    <property type="entry name" value="Cyt_c_assembly"/>
</dbReference>
<feature type="transmembrane region" description="Helical" evidence="1">
    <location>
        <begin position="6"/>
        <end position="25"/>
    </location>
</feature>
<dbReference type="InterPro" id="IPR052372">
    <property type="entry name" value="YpjD/HemX"/>
</dbReference>
<evidence type="ECO:0000256" key="1">
    <source>
        <dbReference type="SAM" id="Phobius"/>
    </source>
</evidence>
<protein>
    <submittedName>
        <fullName evidence="3">Cytochrome c biogenesis protein CcsA</fullName>
    </submittedName>
</protein>
<keyword evidence="4" id="KW-1185">Reference proteome</keyword>
<keyword evidence="1" id="KW-1133">Transmembrane helix</keyword>
<keyword evidence="1" id="KW-0472">Membrane</keyword>
<feature type="transmembrane region" description="Helical" evidence="1">
    <location>
        <begin position="88"/>
        <end position="110"/>
    </location>
</feature>
<feature type="transmembrane region" description="Helical" evidence="1">
    <location>
        <begin position="32"/>
        <end position="51"/>
    </location>
</feature>
<feature type="domain" description="Cytochrome c assembly protein" evidence="2">
    <location>
        <begin position="63"/>
        <end position="253"/>
    </location>
</feature>
<evidence type="ECO:0000313" key="3">
    <source>
        <dbReference type="EMBL" id="QUE51879.1"/>
    </source>
</evidence>
<organism evidence="3 4">
    <name type="scientific">Luteolibacter ambystomatis</name>
    <dbReference type="NCBI Taxonomy" id="2824561"/>
    <lineage>
        <taxon>Bacteria</taxon>
        <taxon>Pseudomonadati</taxon>
        <taxon>Verrucomicrobiota</taxon>
        <taxon>Verrucomicrobiia</taxon>
        <taxon>Verrucomicrobiales</taxon>
        <taxon>Verrucomicrobiaceae</taxon>
        <taxon>Luteolibacter</taxon>
    </lineage>
</organism>
<feature type="transmembrane region" description="Helical" evidence="1">
    <location>
        <begin position="130"/>
        <end position="153"/>
    </location>
</feature>
<feature type="transmembrane region" description="Helical" evidence="1">
    <location>
        <begin position="237"/>
        <end position="254"/>
    </location>
</feature>
<name>A0A975PF92_9BACT</name>
<gene>
    <name evidence="3" type="primary">ccsA</name>
    <name evidence="3" type="ORF">KBB96_03080</name>
</gene>
<evidence type="ECO:0000313" key="4">
    <source>
        <dbReference type="Proteomes" id="UP000676169"/>
    </source>
</evidence>
<dbReference type="KEGG" id="lamb:KBB96_03080"/>
<dbReference type="Pfam" id="PF01578">
    <property type="entry name" value="Cytochrom_C_asm"/>
    <property type="match status" value="1"/>
</dbReference>
<reference evidence="3" key="1">
    <citation type="submission" date="2021-04" db="EMBL/GenBank/DDBJ databases">
        <title>Luteolibacter sp. 32A isolated from the skin of an Anderson's salamander (Ambystoma andersonii).</title>
        <authorList>
            <person name="Spergser J."/>
            <person name="Busse H.-J."/>
        </authorList>
    </citation>
    <scope>NUCLEOTIDE SEQUENCE</scope>
    <source>
        <strain evidence="3">32A</strain>
    </source>
</reference>
<accession>A0A975PF92</accession>
<feature type="transmembrane region" description="Helical" evidence="1">
    <location>
        <begin position="207"/>
        <end position="225"/>
    </location>
</feature>
<evidence type="ECO:0000259" key="2">
    <source>
        <dbReference type="Pfam" id="PF01578"/>
    </source>
</evidence>
<dbReference type="PANTHER" id="PTHR38034:SF1">
    <property type="entry name" value="INNER MEMBRANE PROTEIN YPJD"/>
    <property type="match status" value="1"/>
</dbReference>
<dbReference type="RefSeq" id="WP_211632121.1">
    <property type="nucleotide sequence ID" value="NZ_CP073100.1"/>
</dbReference>
<keyword evidence="1" id="KW-0812">Transmembrane</keyword>
<dbReference type="Proteomes" id="UP000676169">
    <property type="component" value="Chromosome"/>
</dbReference>
<feature type="transmembrane region" description="Helical" evidence="1">
    <location>
        <begin position="183"/>
        <end position="201"/>
    </location>
</feature>
<feature type="transmembrane region" description="Helical" evidence="1">
    <location>
        <begin position="63"/>
        <end position="81"/>
    </location>
</feature>
<dbReference type="AlphaFoldDB" id="A0A975PF92"/>